<dbReference type="InterPro" id="IPR011335">
    <property type="entry name" value="Restrct_endonuc-II-like"/>
</dbReference>
<evidence type="ECO:0000313" key="2">
    <source>
        <dbReference type="EMBL" id="MBK1703436.1"/>
    </source>
</evidence>
<organism evidence="2 3">
    <name type="scientific">Halochromatium glycolicum</name>
    <dbReference type="NCBI Taxonomy" id="85075"/>
    <lineage>
        <taxon>Bacteria</taxon>
        <taxon>Pseudomonadati</taxon>
        <taxon>Pseudomonadota</taxon>
        <taxon>Gammaproteobacteria</taxon>
        <taxon>Chromatiales</taxon>
        <taxon>Chromatiaceae</taxon>
        <taxon>Halochromatium</taxon>
    </lineage>
</organism>
<dbReference type="Gene3D" id="1.10.287.540">
    <property type="entry name" value="Helix hairpin bin"/>
    <property type="match status" value="2"/>
</dbReference>
<feature type="coiled-coil region" evidence="1">
    <location>
        <begin position="31"/>
        <end position="93"/>
    </location>
</feature>
<keyword evidence="1" id="KW-0175">Coiled coil</keyword>
<protein>
    <recommendedName>
        <fullName evidence="4">DUF3782 domain-containing protein</fullName>
    </recommendedName>
</protein>
<gene>
    <name evidence="2" type="ORF">CKO40_02430</name>
</gene>
<evidence type="ECO:0000313" key="3">
    <source>
        <dbReference type="Proteomes" id="UP001296776"/>
    </source>
</evidence>
<dbReference type="PANTHER" id="PTHR38753:SF1">
    <property type="entry name" value="SLR1441 PROTEIN"/>
    <property type="match status" value="1"/>
</dbReference>
<dbReference type="SUPFAM" id="SSF52980">
    <property type="entry name" value="Restriction endonuclease-like"/>
    <property type="match status" value="1"/>
</dbReference>
<sequence>MASAVLRQEVDELREYMKELSYQAMRTEMSVNRLSDEMRAFKDEMRQFKNEMGEFKDEMRAFKGEMGDFKDEMRAFKDEMGDFKDEMRAFKDETIRDRQRMNKQWGDLANRLGTLVEDIVAPSLPRVAAELLGCERPELFALRVVRRRNGEAREYDALVVCPEAVLINETKSRLQSSHIDPFLEKLAELPRFFPEYEHKRLVGVLANLYPDPSVVRRASAAGILVMGMGDDAMQVLNPEALEARD</sequence>
<keyword evidence="3" id="KW-1185">Reference proteome</keyword>
<evidence type="ECO:0000256" key="1">
    <source>
        <dbReference type="SAM" id="Coils"/>
    </source>
</evidence>
<dbReference type="AlphaFoldDB" id="A0AAJ0U1C3"/>
<evidence type="ECO:0008006" key="4">
    <source>
        <dbReference type="Google" id="ProtNLM"/>
    </source>
</evidence>
<dbReference type="EMBL" id="NRSJ01000003">
    <property type="protein sequence ID" value="MBK1703436.1"/>
    <property type="molecule type" value="Genomic_DNA"/>
</dbReference>
<comment type="caution">
    <text evidence="2">The sequence shown here is derived from an EMBL/GenBank/DDBJ whole genome shotgun (WGS) entry which is preliminary data.</text>
</comment>
<dbReference type="PANTHER" id="PTHR38753">
    <property type="entry name" value="SLR1441 PROTEIN"/>
    <property type="match status" value="1"/>
</dbReference>
<dbReference type="Proteomes" id="UP001296776">
    <property type="component" value="Unassembled WGS sequence"/>
</dbReference>
<name>A0AAJ0U1C3_9GAMM</name>
<accession>A0AAJ0U1C3</accession>
<reference evidence="2" key="2">
    <citation type="journal article" date="2020" name="Microorganisms">
        <title>Osmotic Adaptation and Compatible Solute Biosynthesis of Phototrophic Bacteria as Revealed from Genome Analyses.</title>
        <authorList>
            <person name="Imhoff J.F."/>
            <person name="Rahn T."/>
            <person name="Kunzel S."/>
            <person name="Keller A."/>
            <person name="Neulinger S.C."/>
        </authorList>
    </citation>
    <scope>NUCLEOTIDE SEQUENCE</scope>
    <source>
        <strain evidence="2">DSM 11080</strain>
    </source>
</reference>
<dbReference type="RefSeq" id="WP_200344412.1">
    <property type="nucleotide sequence ID" value="NZ_NRSJ01000003.1"/>
</dbReference>
<proteinExistence type="predicted"/>
<reference evidence="2" key="1">
    <citation type="submission" date="2017-08" db="EMBL/GenBank/DDBJ databases">
        <authorList>
            <person name="Imhoff J.F."/>
            <person name="Rahn T."/>
            <person name="Kuenzel S."/>
            <person name="Neulinger S.C."/>
        </authorList>
    </citation>
    <scope>NUCLEOTIDE SEQUENCE</scope>
    <source>
        <strain evidence="2">DSM 11080</strain>
    </source>
</reference>